<sequence>MSGAPAEQPLAKGRAGGGDTSGTALVKALVAQASLVAALMFYLGAIYTGRFYGYFHLGPASLDFAFSHLALQSLHLLRLEVLTVGAVLVVVLLFARAGARERPPVRAAATVLAWLARLHLVFAVAGLVLLVLWQRIQPYGWVAPLTLAVGLLLGQSPTVRGGRPEGLWGRAVPVFAALLLLFWTLTLVAGHLGERDARDRARTVRRWPAVVVLSTQRLAIASPAVTYQHLGADLPHRHRYTGLRLLLERAGRYYVVPLDWQRRTDPIYVLKESENTWIALMPGVQPSR</sequence>
<protein>
    <submittedName>
        <fullName evidence="2">Uncharacterized protein</fullName>
    </submittedName>
</protein>
<keyword evidence="3" id="KW-1185">Reference proteome</keyword>
<feature type="transmembrane region" description="Helical" evidence="1">
    <location>
        <begin position="171"/>
        <end position="192"/>
    </location>
</feature>
<dbReference type="RefSeq" id="WP_058943743.1">
    <property type="nucleotide sequence ID" value="NZ_LNSV01000059.1"/>
</dbReference>
<keyword evidence="1" id="KW-0812">Transmembrane</keyword>
<keyword evidence="1" id="KW-1133">Transmembrane helix</keyword>
<gene>
    <name evidence="2" type="ORF">ATE80_20720</name>
</gene>
<organism evidence="2 3">
    <name type="scientific">Streptomyces kanasensis</name>
    <dbReference type="NCBI Taxonomy" id="936756"/>
    <lineage>
        <taxon>Bacteria</taxon>
        <taxon>Bacillati</taxon>
        <taxon>Actinomycetota</taxon>
        <taxon>Actinomycetes</taxon>
        <taxon>Kitasatosporales</taxon>
        <taxon>Streptomycetaceae</taxon>
        <taxon>Streptomyces</taxon>
    </lineage>
</organism>
<dbReference type="Proteomes" id="UP000054011">
    <property type="component" value="Unassembled WGS sequence"/>
</dbReference>
<accession>A0A100Y3D6</accession>
<comment type="caution">
    <text evidence="2">The sequence shown here is derived from an EMBL/GenBank/DDBJ whole genome shotgun (WGS) entry which is preliminary data.</text>
</comment>
<feature type="transmembrane region" description="Helical" evidence="1">
    <location>
        <begin position="107"/>
        <end position="133"/>
    </location>
</feature>
<evidence type="ECO:0000256" key="1">
    <source>
        <dbReference type="SAM" id="Phobius"/>
    </source>
</evidence>
<dbReference type="EMBL" id="LNSV01000059">
    <property type="protein sequence ID" value="KUH36941.1"/>
    <property type="molecule type" value="Genomic_DNA"/>
</dbReference>
<proteinExistence type="predicted"/>
<feature type="transmembrane region" description="Helical" evidence="1">
    <location>
        <begin position="24"/>
        <end position="44"/>
    </location>
</feature>
<evidence type="ECO:0000313" key="3">
    <source>
        <dbReference type="Proteomes" id="UP000054011"/>
    </source>
</evidence>
<feature type="transmembrane region" description="Helical" evidence="1">
    <location>
        <begin position="76"/>
        <end position="95"/>
    </location>
</feature>
<dbReference type="AlphaFoldDB" id="A0A100Y3D6"/>
<reference evidence="2 3" key="1">
    <citation type="submission" date="2015-11" db="EMBL/GenBank/DDBJ databases">
        <title>Genome-wide analysis reveals the secondary metabolome in Streptomyces kanasensis ZX01.</title>
        <authorList>
            <person name="Zhang G."/>
            <person name="Han L."/>
            <person name="Feng J."/>
            <person name="Zhang X."/>
        </authorList>
    </citation>
    <scope>NUCLEOTIDE SEQUENCE [LARGE SCALE GENOMIC DNA]</scope>
    <source>
        <strain evidence="2 3">ZX01</strain>
    </source>
</reference>
<dbReference type="OrthoDB" id="4350047at2"/>
<name>A0A100Y3D6_9ACTN</name>
<evidence type="ECO:0000313" key="2">
    <source>
        <dbReference type="EMBL" id="KUH36941.1"/>
    </source>
</evidence>
<keyword evidence="1" id="KW-0472">Membrane</keyword>
<dbReference type="STRING" id="936756.ATE80_20720"/>
<feature type="transmembrane region" description="Helical" evidence="1">
    <location>
        <begin position="139"/>
        <end position="159"/>
    </location>
</feature>